<dbReference type="InterPro" id="IPR013702">
    <property type="entry name" value="FIST_domain_N"/>
</dbReference>
<dbReference type="SMART" id="SM00897">
    <property type="entry name" value="FIST"/>
    <property type="match status" value="1"/>
</dbReference>
<dbReference type="PANTHER" id="PTHR40252">
    <property type="entry name" value="BLR0328 PROTEIN"/>
    <property type="match status" value="1"/>
</dbReference>
<feature type="domain" description="FIST C-domain" evidence="2">
    <location>
        <begin position="235"/>
        <end position="366"/>
    </location>
</feature>
<sequence length="387" mass="42149">MSPLVQKIVSGVSEKEQAEAAVDELIFCFGEITPEAVLFFVSSHHDIKKIGNAISKQYQGVQVIGCTTAGEINGRGCLRHSLCGFALPIDSFSVASTLFPNLSKFDMKHARSQVTELFTDLSVRGVAPVTGHTFSFLLVDGLSGAEEVVLSAVHGEIGDMPLFGGSAGDDLEFSKTEIYHNGQVHVDAATLCMINTTRPFKVFRTQHFVSSERKMVITEADVATRKVIEINGVSAGKEYARLVGIQYDRLNPMTFAFHPVMVRVGGAYYVRSIQQLSEDDSLTFFCAIDEGIVLTVAEGIDLVENLSQTFADICQHVGDPELVIGCDCVFRRLEYTHDPDVVKRVEGLLKTHNVIGFNTYGEQFGGMHVNQTFTGVAIGAVQPDGID</sequence>
<protein>
    <submittedName>
        <fullName evidence="3">FIST domain containing protein</fullName>
    </submittedName>
</protein>
<dbReference type="Pfam" id="PF10442">
    <property type="entry name" value="FIST_C"/>
    <property type="match status" value="1"/>
</dbReference>
<dbReference type="AlphaFoldDB" id="A0A558D6N8"/>
<dbReference type="PANTHER" id="PTHR40252:SF2">
    <property type="entry name" value="BLR0328 PROTEIN"/>
    <property type="match status" value="1"/>
</dbReference>
<comment type="caution">
    <text evidence="3">The sequence shown here is derived from an EMBL/GenBank/DDBJ whole genome shotgun (WGS) entry which is preliminary data.</text>
</comment>
<proteinExistence type="predicted"/>
<evidence type="ECO:0000259" key="2">
    <source>
        <dbReference type="SMART" id="SM01204"/>
    </source>
</evidence>
<dbReference type="SMART" id="SM01204">
    <property type="entry name" value="FIST_C"/>
    <property type="match status" value="1"/>
</dbReference>
<name>A0A558D6N8_9GAMM</name>
<evidence type="ECO:0000259" key="1">
    <source>
        <dbReference type="SMART" id="SM00897"/>
    </source>
</evidence>
<dbReference type="EMBL" id="VMRY01000020">
    <property type="protein sequence ID" value="TVT56679.1"/>
    <property type="molecule type" value="Genomic_DNA"/>
</dbReference>
<organism evidence="3 4">
    <name type="scientific">Sedimenticola thiotaurini</name>
    <dbReference type="NCBI Taxonomy" id="1543721"/>
    <lineage>
        <taxon>Bacteria</taxon>
        <taxon>Pseudomonadati</taxon>
        <taxon>Pseudomonadota</taxon>
        <taxon>Gammaproteobacteria</taxon>
        <taxon>Chromatiales</taxon>
        <taxon>Sedimenticolaceae</taxon>
        <taxon>Sedimenticola</taxon>
    </lineage>
</organism>
<dbReference type="InterPro" id="IPR019494">
    <property type="entry name" value="FIST_C"/>
</dbReference>
<dbReference type="Pfam" id="PF08495">
    <property type="entry name" value="FIST"/>
    <property type="match status" value="1"/>
</dbReference>
<dbReference type="Proteomes" id="UP000317355">
    <property type="component" value="Unassembled WGS sequence"/>
</dbReference>
<evidence type="ECO:0000313" key="3">
    <source>
        <dbReference type="EMBL" id="TVT56679.1"/>
    </source>
</evidence>
<gene>
    <name evidence="3" type="ORF">FHK82_07225</name>
</gene>
<accession>A0A558D6N8</accession>
<dbReference type="NCBIfam" id="NF041558">
    <property type="entry name" value="NosP"/>
    <property type="match status" value="1"/>
</dbReference>
<reference evidence="3 4" key="1">
    <citation type="submission" date="2019-07" db="EMBL/GenBank/DDBJ databases">
        <title>The pathways for chlorine oxyanion respiration interact through the shared metabolite chlorate.</title>
        <authorList>
            <person name="Barnum T.P."/>
            <person name="Cheng Y."/>
            <person name="Hill K.A."/>
            <person name="Lucas L.N."/>
            <person name="Carlson H.K."/>
            <person name="Coates J.D."/>
        </authorList>
    </citation>
    <scope>NUCLEOTIDE SEQUENCE [LARGE SCALE GENOMIC DNA]</scope>
    <source>
        <strain evidence="3">BK-3</strain>
    </source>
</reference>
<evidence type="ECO:0000313" key="4">
    <source>
        <dbReference type="Proteomes" id="UP000317355"/>
    </source>
</evidence>
<feature type="domain" description="FIST" evidence="1">
    <location>
        <begin position="33"/>
        <end position="234"/>
    </location>
</feature>